<organism evidence="2">
    <name type="scientific">Anopheles darlingi</name>
    <name type="common">Mosquito</name>
    <dbReference type="NCBI Taxonomy" id="43151"/>
    <lineage>
        <taxon>Eukaryota</taxon>
        <taxon>Metazoa</taxon>
        <taxon>Ecdysozoa</taxon>
        <taxon>Arthropoda</taxon>
        <taxon>Hexapoda</taxon>
        <taxon>Insecta</taxon>
        <taxon>Pterygota</taxon>
        <taxon>Neoptera</taxon>
        <taxon>Endopterygota</taxon>
        <taxon>Diptera</taxon>
        <taxon>Nematocera</taxon>
        <taxon>Culicoidea</taxon>
        <taxon>Culicidae</taxon>
        <taxon>Anophelinae</taxon>
        <taxon>Anopheles</taxon>
    </lineage>
</organism>
<reference evidence="2" key="1">
    <citation type="submission" date="2018-01" db="EMBL/GenBank/DDBJ databases">
        <title>An insight into the sialome of Amazonian anophelines.</title>
        <authorList>
            <person name="Ribeiro J.M."/>
            <person name="Scarpassa V."/>
            <person name="Calvo E."/>
        </authorList>
    </citation>
    <scope>NUCLEOTIDE SEQUENCE</scope>
</reference>
<evidence type="ECO:0000313" key="2">
    <source>
        <dbReference type="EMBL" id="MBW74209.1"/>
    </source>
</evidence>
<evidence type="ECO:0000256" key="1">
    <source>
        <dbReference type="SAM" id="MobiDB-lite"/>
    </source>
</evidence>
<name>A0A2M4D9I0_ANODA</name>
<feature type="region of interest" description="Disordered" evidence="1">
    <location>
        <begin position="29"/>
        <end position="49"/>
    </location>
</feature>
<proteinExistence type="predicted"/>
<dbReference type="EMBL" id="GGFL01010031">
    <property type="protein sequence ID" value="MBW74209.1"/>
    <property type="molecule type" value="Transcribed_RNA"/>
</dbReference>
<feature type="compositionally biased region" description="Basic residues" evidence="1">
    <location>
        <begin position="33"/>
        <end position="42"/>
    </location>
</feature>
<protein>
    <submittedName>
        <fullName evidence="2">Putative secreted protein</fullName>
    </submittedName>
</protein>
<accession>A0A2M4D9I0</accession>
<dbReference type="AlphaFoldDB" id="A0A2M4D9I0"/>
<sequence>MQCPSVRTIVVAIAIGTALAEKAPRVFAARGEGHHHSKRRRRNTQDAAGNALKTRWRRGFAADLPAARLTVGWWCVLGEKV</sequence>